<feature type="coiled-coil region" evidence="7">
    <location>
        <begin position="1"/>
        <end position="70"/>
    </location>
</feature>
<dbReference type="Proteomes" id="UP000182350">
    <property type="component" value="Unassembled WGS sequence"/>
</dbReference>
<feature type="domain" description="Response regulatory" evidence="9">
    <location>
        <begin position="339"/>
        <end position="456"/>
    </location>
</feature>
<reference evidence="10 11" key="1">
    <citation type="submission" date="2016-11" db="EMBL/GenBank/DDBJ databases">
        <authorList>
            <person name="Jaros S."/>
            <person name="Januszkiewicz K."/>
            <person name="Wedrychowicz H."/>
        </authorList>
    </citation>
    <scope>NUCLEOTIDE SEQUENCE [LARGE SCALE GENOMIC DNA]</scope>
    <source>
        <strain evidence="10 11">DSM 21637</strain>
    </source>
</reference>
<dbReference type="SUPFAM" id="SSF47384">
    <property type="entry name" value="Homodimeric domain of signal transducing histidine kinase"/>
    <property type="match status" value="1"/>
</dbReference>
<protein>
    <recommendedName>
        <fullName evidence="2">histidine kinase</fullName>
        <ecNumber evidence="2">2.7.13.3</ecNumber>
    </recommendedName>
</protein>
<evidence type="ECO:0000259" key="8">
    <source>
        <dbReference type="PROSITE" id="PS50109"/>
    </source>
</evidence>
<dbReference type="PRINTS" id="PR00344">
    <property type="entry name" value="BCTRLSENSOR"/>
</dbReference>
<feature type="modified residue" description="4-aspartylphosphate" evidence="6">
    <location>
        <position position="390"/>
    </location>
</feature>
<dbReference type="InterPro" id="IPR005467">
    <property type="entry name" value="His_kinase_dom"/>
</dbReference>
<dbReference type="Gene3D" id="3.40.50.2300">
    <property type="match status" value="1"/>
</dbReference>
<evidence type="ECO:0000256" key="4">
    <source>
        <dbReference type="ARBA" id="ARBA00022679"/>
    </source>
</evidence>
<dbReference type="GO" id="GO:0009927">
    <property type="term" value="F:histidine phosphotransfer kinase activity"/>
    <property type="evidence" value="ECO:0007669"/>
    <property type="project" value="TreeGrafter"/>
</dbReference>
<keyword evidence="11" id="KW-1185">Reference proteome</keyword>
<evidence type="ECO:0000256" key="6">
    <source>
        <dbReference type="PROSITE-ProRule" id="PRU00169"/>
    </source>
</evidence>
<proteinExistence type="predicted"/>
<evidence type="ECO:0000313" key="10">
    <source>
        <dbReference type="EMBL" id="SFX60604.1"/>
    </source>
</evidence>
<gene>
    <name evidence="10" type="ORF">SAMN02745752_02216</name>
</gene>
<dbReference type="InterPro" id="IPR036097">
    <property type="entry name" value="HisK_dim/P_sf"/>
</dbReference>
<dbReference type="SUPFAM" id="SSF52172">
    <property type="entry name" value="CheY-like"/>
    <property type="match status" value="1"/>
</dbReference>
<evidence type="ECO:0000259" key="9">
    <source>
        <dbReference type="PROSITE" id="PS50110"/>
    </source>
</evidence>
<dbReference type="EMBL" id="FPJW01000008">
    <property type="protein sequence ID" value="SFX60604.1"/>
    <property type="molecule type" value="Genomic_DNA"/>
</dbReference>
<evidence type="ECO:0000256" key="7">
    <source>
        <dbReference type="SAM" id="Coils"/>
    </source>
</evidence>
<dbReference type="InterPro" id="IPR036890">
    <property type="entry name" value="HATPase_C_sf"/>
</dbReference>
<dbReference type="RefSeq" id="WP_072326524.1">
    <property type="nucleotide sequence ID" value="NZ_FPJW01000008.1"/>
</dbReference>
<dbReference type="Gene3D" id="1.10.287.130">
    <property type="match status" value="1"/>
</dbReference>
<dbReference type="PROSITE" id="PS50110">
    <property type="entry name" value="RESPONSE_REGULATORY"/>
    <property type="match status" value="1"/>
</dbReference>
<dbReference type="NCBIfam" id="NF041832">
    <property type="entry name" value="near_NosP_CTERM"/>
    <property type="match status" value="1"/>
</dbReference>
<dbReference type="Pfam" id="PF00072">
    <property type="entry name" value="Response_reg"/>
    <property type="match status" value="1"/>
</dbReference>
<dbReference type="SMART" id="SM00387">
    <property type="entry name" value="HATPase_c"/>
    <property type="match status" value="1"/>
</dbReference>
<dbReference type="AlphaFoldDB" id="A0A1K1YGW0"/>
<feature type="domain" description="Histidine kinase" evidence="8">
    <location>
        <begin position="101"/>
        <end position="316"/>
    </location>
</feature>
<dbReference type="InterPro" id="IPR011006">
    <property type="entry name" value="CheY-like_superfamily"/>
</dbReference>
<organism evidence="10 11">
    <name type="scientific">Marinospirillum alkaliphilum DSM 21637</name>
    <dbReference type="NCBI Taxonomy" id="1122209"/>
    <lineage>
        <taxon>Bacteria</taxon>
        <taxon>Pseudomonadati</taxon>
        <taxon>Pseudomonadota</taxon>
        <taxon>Gammaproteobacteria</taxon>
        <taxon>Oceanospirillales</taxon>
        <taxon>Oceanospirillaceae</taxon>
        <taxon>Marinospirillum</taxon>
    </lineage>
</organism>
<comment type="catalytic activity">
    <reaction evidence="1">
        <text>ATP + protein L-histidine = ADP + protein N-phospho-L-histidine.</text>
        <dbReference type="EC" id="2.7.13.3"/>
    </reaction>
</comment>
<dbReference type="EC" id="2.7.13.3" evidence="2"/>
<dbReference type="PANTHER" id="PTHR43047:SF9">
    <property type="entry name" value="HISTIDINE KINASE"/>
    <property type="match status" value="1"/>
</dbReference>
<dbReference type="GO" id="GO:0005886">
    <property type="term" value="C:plasma membrane"/>
    <property type="evidence" value="ECO:0007669"/>
    <property type="project" value="TreeGrafter"/>
</dbReference>
<dbReference type="Gene3D" id="3.30.565.10">
    <property type="entry name" value="Histidine kinase-like ATPase, C-terminal domain"/>
    <property type="match status" value="1"/>
</dbReference>
<name>A0A1K1YGW0_9GAMM</name>
<evidence type="ECO:0000256" key="3">
    <source>
        <dbReference type="ARBA" id="ARBA00022553"/>
    </source>
</evidence>
<dbReference type="InterPro" id="IPR004358">
    <property type="entry name" value="Sig_transdc_His_kin-like_C"/>
</dbReference>
<keyword evidence="7" id="KW-0175">Coiled coil</keyword>
<dbReference type="Pfam" id="PF00512">
    <property type="entry name" value="HisKA"/>
    <property type="match status" value="1"/>
</dbReference>
<dbReference type="InterPro" id="IPR003661">
    <property type="entry name" value="HisK_dim/P_dom"/>
</dbReference>
<evidence type="ECO:0000256" key="1">
    <source>
        <dbReference type="ARBA" id="ARBA00000085"/>
    </source>
</evidence>
<dbReference type="SMART" id="SM00448">
    <property type="entry name" value="REC"/>
    <property type="match status" value="1"/>
</dbReference>
<keyword evidence="5 10" id="KW-0418">Kinase</keyword>
<dbReference type="Pfam" id="PF02518">
    <property type="entry name" value="HATPase_c"/>
    <property type="match status" value="1"/>
</dbReference>
<keyword evidence="4" id="KW-0808">Transferase</keyword>
<evidence type="ECO:0000256" key="2">
    <source>
        <dbReference type="ARBA" id="ARBA00012438"/>
    </source>
</evidence>
<keyword evidence="3 6" id="KW-0597">Phosphoprotein</keyword>
<dbReference type="InterPro" id="IPR003594">
    <property type="entry name" value="HATPase_dom"/>
</dbReference>
<dbReference type="SUPFAM" id="SSF55874">
    <property type="entry name" value="ATPase domain of HSP90 chaperone/DNA topoisomerase II/histidine kinase"/>
    <property type="match status" value="1"/>
</dbReference>
<dbReference type="PROSITE" id="PS50109">
    <property type="entry name" value="HIS_KIN"/>
    <property type="match status" value="1"/>
</dbReference>
<sequence length="462" mass="51254">MNAREQELQALKVENARLNKINQALIERVEAGSGLSSSPYASFEQAAALAEQVKARTAELTHLNEQLLQEISDRKRIEGWLLEAKQDAEQANLSKTRFLAAVSHDLLQPLNAARLFTSALEEQPLDTGLQHLVRSVSHSLADVEYLLSTLVDISKLDAGVIQPDLSVFTLRDLLDNLAAEYRQVARSERIEFCYVACSVPVQTDLHLLARILRNFLANAMRYTPPGGKVLLGCRRQSGVVVVQVLDTGPGIPEDKLGMIFQEFQRLEPNPANHRDQGLGLGLAIVDRMARMLKHPVSVRSCLQRGSMFSVTLPLAPEGQFPQLRTAVGTLPRLQLSGARIWVLDNDLSICEGMERLLHTWGCGVRTAQHAEGLDLLLSQERALPDVLVVDYHLSAGVSGLDLVQNLQQKTGVELPVLVITANHSHQLKAEVKQRGYQLLYKPVKPLRLRQLLVHLLKIASDR</sequence>
<dbReference type="PANTHER" id="PTHR43047">
    <property type="entry name" value="TWO-COMPONENT HISTIDINE PROTEIN KINASE"/>
    <property type="match status" value="1"/>
</dbReference>
<dbReference type="SMART" id="SM00388">
    <property type="entry name" value="HisKA"/>
    <property type="match status" value="1"/>
</dbReference>
<dbReference type="InterPro" id="IPR001789">
    <property type="entry name" value="Sig_transdc_resp-reg_receiver"/>
</dbReference>
<dbReference type="FunFam" id="3.30.565.10:FF:000049">
    <property type="entry name" value="Two-component sensor histidine kinase"/>
    <property type="match status" value="1"/>
</dbReference>
<accession>A0A1K1YGW0</accession>
<dbReference type="CDD" id="cd00156">
    <property type="entry name" value="REC"/>
    <property type="match status" value="1"/>
</dbReference>
<evidence type="ECO:0000313" key="11">
    <source>
        <dbReference type="Proteomes" id="UP000182350"/>
    </source>
</evidence>
<dbReference type="CDD" id="cd00082">
    <property type="entry name" value="HisKA"/>
    <property type="match status" value="1"/>
</dbReference>
<dbReference type="GO" id="GO:0000155">
    <property type="term" value="F:phosphorelay sensor kinase activity"/>
    <property type="evidence" value="ECO:0007669"/>
    <property type="project" value="InterPro"/>
</dbReference>
<dbReference type="STRING" id="1122209.SAMN02745752_02216"/>
<evidence type="ECO:0000256" key="5">
    <source>
        <dbReference type="ARBA" id="ARBA00022777"/>
    </source>
</evidence>